<dbReference type="AlphaFoldDB" id="A0A3L6TD52"/>
<evidence type="ECO:0000313" key="1">
    <source>
        <dbReference type="EMBL" id="RLN36214.1"/>
    </source>
</evidence>
<accession>A0A3L6TD52</accession>
<dbReference type="Proteomes" id="UP000275267">
    <property type="component" value="Unassembled WGS sequence"/>
</dbReference>
<gene>
    <name evidence="1" type="ORF">C2845_PM03G23500</name>
</gene>
<dbReference type="Pfam" id="PF04578">
    <property type="entry name" value="DUF594"/>
    <property type="match status" value="1"/>
</dbReference>
<sequence length="96" mass="10206">MTIATTIVEIRHSITAAIWANEYRQLVALLTDRSENEVLKKGACERGARQAAGGRLNEHAEAIARGGDLVTLVWALLMHAGTGPSAGPAWSTGVRV</sequence>
<name>A0A3L6TD52_PANMI</name>
<dbReference type="EMBL" id="PQIB02000002">
    <property type="protein sequence ID" value="RLN36214.1"/>
    <property type="molecule type" value="Genomic_DNA"/>
</dbReference>
<comment type="caution">
    <text evidence="1">The sequence shown here is derived from an EMBL/GenBank/DDBJ whole genome shotgun (WGS) entry which is preliminary data.</text>
</comment>
<keyword evidence="2" id="KW-1185">Reference proteome</keyword>
<reference evidence="2" key="1">
    <citation type="journal article" date="2019" name="Nat. Commun.">
        <title>The genome of broomcorn millet.</title>
        <authorList>
            <person name="Zou C."/>
            <person name="Miki D."/>
            <person name="Li D."/>
            <person name="Tang Q."/>
            <person name="Xiao L."/>
            <person name="Rajput S."/>
            <person name="Deng P."/>
            <person name="Jia W."/>
            <person name="Huang R."/>
            <person name="Zhang M."/>
            <person name="Sun Y."/>
            <person name="Hu J."/>
            <person name="Fu X."/>
            <person name="Schnable P.S."/>
            <person name="Li F."/>
            <person name="Zhang H."/>
            <person name="Feng B."/>
            <person name="Zhu X."/>
            <person name="Liu R."/>
            <person name="Schnable J.C."/>
            <person name="Zhu J.-K."/>
            <person name="Zhang H."/>
        </authorList>
    </citation>
    <scope>NUCLEOTIDE SEQUENCE [LARGE SCALE GENOMIC DNA]</scope>
</reference>
<evidence type="ECO:0000313" key="2">
    <source>
        <dbReference type="Proteomes" id="UP000275267"/>
    </source>
</evidence>
<organism evidence="1 2">
    <name type="scientific">Panicum miliaceum</name>
    <name type="common">Proso millet</name>
    <name type="synonym">Broomcorn millet</name>
    <dbReference type="NCBI Taxonomy" id="4540"/>
    <lineage>
        <taxon>Eukaryota</taxon>
        <taxon>Viridiplantae</taxon>
        <taxon>Streptophyta</taxon>
        <taxon>Embryophyta</taxon>
        <taxon>Tracheophyta</taxon>
        <taxon>Spermatophyta</taxon>
        <taxon>Magnoliopsida</taxon>
        <taxon>Liliopsida</taxon>
        <taxon>Poales</taxon>
        <taxon>Poaceae</taxon>
        <taxon>PACMAD clade</taxon>
        <taxon>Panicoideae</taxon>
        <taxon>Panicodae</taxon>
        <taxon>Paniceae</taxon>
        <taxon>Panicinae</taxon>
        <taxon>Panicum</taxon>
        <taxon>Panicum sect. Panicum</taxon>
    </lineage>
</organism>
<dbReference type="InterPro" id="IPR007658">
    <property type="entry name" value="DUF594"/>
</dbReference>
<protein>
    <submittedName>
        <fullName evidence="1">Uncharacterized protein</fullName>
    </submittedName>
</protein>
<proteinExistence type="predicted"/>